<dbReference type="GO" id="GO:0051603">
    <property type="term" value="P:proteolysis involved in protein catabolic process"/>
    <property type="evidence" value="ECO:0007669"/>
    <property type="project" value="InterPro"/>
</dbReference>
<accession>A0A8C6RFV5</accession>
<dbReference type="InterPro" id="IPR029055">
    <property type="entry name" value="Ntn_hydrolases_N"/>
</dbReference>
<dbReference type="GeneTree" id="ENSGT00550000074912"/>
<dbReference type="AlphaFoldDB" id="A0A8C6RFV5"/>
<evidence type="ECO:0000313" key="3">
    <source>
        <dbReference type="Ensembl" id="ENSNGAP00000017194.1"/>
    </source>
</evidence>
<proteinExistence type="predicted"/>
<protein>
    <recommendedName>
        <fullName evidence="5">Proteasome subunit alpha type-3</fullName>
    </recommendedName>
</protein>
<keyword evidence="2" id="KW-0539">Nucleus</keyword>
<dbReference type="InterPro" id="IPR001353">
    <property type="entry name" value="Proteasome_sua/b"/>
</dbReference>
<keyword evidence="4" id="KW-1185">Reference proteome</keyword>
<evidence type="ECO:0000256" key="1">
    <source>
        <dbReference type="ARBA" id="ARBA00022942"/>
    </source>
</evidence>
<keyword evidence="1" id="KW-0647">Proteasome</keyword>
<dbReference type="InterPro" id="IPR050115">
    <property type="entry name" value="Proteasome_alpha"/>
</dbReference>
<evidence type="ECO:0000256" key="2">
    <source>
        <dbReference type="ARBA" id="ARBA00023242"/>
    </source>
</evidence>
<dbReference type="Ensembl" id="ENSNGAT00000022822.1">
    <property type="protein sequence ID" value="ENSNGAP00000017194.1"/>
    <property type="gene ID" value="ENSNGAG00000017697.1"/>
</dbReference>
<name>A0A8C6RFV5_NANGA</name>
<reference evidence="3" key="2">
    <citation type="submission" date="2025-09" db="UniProtKB">
        <authorList>
            <consortium name="Ensembl"/>
        </authorList>
    </citation>
    <scope>IDENTIFICATION</scope>
</reference>
<reference evidence="3" key="1">
    <citation type="submission" date="2025-08" db="UniProtKB">
        <authorList>
            <consortium name="Ensembl"/>
        </authorList>
    </citation>
    <scope>IDENTIFICATION</scope>
</reference>
<organism evidence="3 4">
    <name type="scientific">Nannospalax galili</name>
    <name type="common">Northern Israeli blind subterranean mole rat</name>
    <name type="synonym">Spalax galili</name>
    <dbReference type="NCBI Taxonomy" id="1026970"/>
    <lineage>
        <taxon>Eukaryota</taxon>
        <taxon>Metazoa</taxon>
        <taxon>Chordata</taxon>
        <taxon>Craniata</taxon>
        <taxon>Vertebrata</taxon>
        <taxon>Euteleostomi</taxon>
        <taxon>Mammalia</taxon>
        <taxon>Eutheria</taxon>
        <taxon>Euarchontoglires</taxon>
        <taxon>Glires</taxon>
        <taxon>Rodentia</taxon>
        <taxon>Myomorpha</taxon>
        <taxon>Muroidea</taxon>
        <taxon>Spalacidae</taxon>
        <taxon>Spalacinae</taxon>
        <taxon>Nannospalax</taxon>
    </lineage>
</organism>
<evidence type="ECO:0008006" key="5">
    <source>
        <dbReference type="Google" id="ProtNLM"/>
    </source>
</evidence>
<dbReference type="SUPFAM" id="SSF56235">
    <property type="entry name" value="N-terminal nucleophile aminohydrolases (Ntn hydrolases)"/>
    <property type="match status" value="1"/>
</dbReference>
<dbReference type="Gene3D" id="3.60.20.10">
    <property type="entry name" value="Glutamine Phosphoribosylpyrophosphate, subunit 1, domain 1"/>
    <property type="match status" value="1"/>
</dbReference>
<dbReference type="Proteomes" id="UP000694381">
    <property type="component" value="Unassembled WGS sequence"/>
</dbReference>
<evidence type="ECO:0000313" key="4">
    <source>
        <dbReference type="Proteomes" id="UP000694381"/>
    </source>
</evidence>
<sequence length="230" mass="25992">MSSNGTRYDLVFQAEYAMKAVENSSTATGIRCKDVAGLLIDVHSLADIAREEASNFRSNLGYNLPLKHLADRVAMYVHAYTLYSAVRPFGCSFMLGSYSANDGAQLYMIDPSGVSYGYWGCAIGKARQDAKTEIEKLQMREMTCRDVVKEVAKIIYIVHDEVKDKAFELELSQVGELTKGRHEIIPKDIREEVEKCAKESLKKKVNQMMTICNIFFHLCCFTFLIDTCNY</sequence>
<dbReference type="Pfam" id="PF00227">
    <property type="entry name" value="Proteasome"/>
    <property type="match status" value="1"/>
</dbReference>
<dbReference type="GO" id="GO:0005839">
    <property type="term" value="C:proteasome core complex"/>
    <property type="evidence" value="ECO:0007669"/>
    <property type="project" value="InterPro"/>
</dbReference>
<dbReference type="PANTHER" id="PTHR11599">
    <property type="entry name" value="PROTEASOME SUBUNIT ALPHA/BETA"/>
    <property type="match status" value="1"/>
</dbReference>